<gene>
    <name evidence="10" type="ORF">SAMN05660831_01883</name>
</gene>
<dbReference type="InterPro" id="IPR016476">
    <property type="entry name" value="SH3_dom_pro"/>
</dbReference>
<reference evidence="10 11" key="1">
    <citation type="submission" date="2016-10" db="EMBL/GenBank/DDBJ databases">
        <authorList>
            <person name="de Groot N.N."/>
        </authorList>
    </citation>
    <scope>NUCLEOTIDE SEQUENCE [LARGE SCALE GENOMIC DNA]</scope>
    <source>
        <strain evidence="10 11">HL3</strain>
    </source>
</reference>
<dbReference type="NCBIfam" id="TIGR04211">
    <property type="entry name" value="SH3_and_anchor"/>
    <property type="match status" value="1"/>
</dbReference>
<dbReference type="SMART" id="SM00287">
    <property type="entry name" value="SH3b"/>
    <property type="match status" value="1"/>
</dbReference>
<evidence type="ECO:0000313" key="11">
    <source>
        <dbReference type="Proteomes" id="UP000198611"/>
    </source>
</evidence>
<dbReference type="STRING" id="1123397.SAMN05660831_01883"/>
<evidence type="ECO:0000313" key="10">
    <source>
        <dbReference type="EMBL" id="SFD57493.1"/>
    </source>
</evidence>
<dbReference type="PROSITE" id="PS51781">
    <property type="entry name" value="SH3B"/>
    <property type="match status" value="1"/>
</dbReference>
<evidence type="ECO:0000256" key="7">
    <source>
        <dbReference type="SAM" id="Phobius"/>
    </source>
</evidence>
<feature type="coiled-coil region" evidence="6">
    <location>
        <begin position="89"/>
        <end position="151"/>
    </location>
</feature>
<feature type="signal peptide" evidence="8">
    <location>
        <begin position="1"/>
        <end position="19"/>
    </location>
</feature>
<feature type="chain" id="PRO_5011755871" evidence="8">
    <location>
        <begin position="20"/>
        <end position="189"/>
    </location>
</feature>
<keyword evidence="3 8" id="KW-0732">Signal</keyword>
<dbReference type="OrthoDB" id="9790951at2"/>
<dbReference type="Proteomes" id="UP000198611">
    <property type="component" value="Unassembled WGS sequence"/>
</dbReference>
<proteinExistence type="predicted"/>
<dbReference type="AlphaFoldDB" id="A0A1I1TM02"/>
<feature type="domain" description="SH3b" evidence="9">
    <location>
        <begin position="19"/>
        <end position="83"/>
    </location>
</feature>
<organism evidence="10 11">
    <name type="scientific">Thiohalospira halophila DSM 15071</name>
    <dbReference type="NCBI Taxonomy" id="1123397"/>
    <lineage>
        <taxon>Bacteria</taxon>
        <taxon>Pseudomonadati</taxon>
        <taxon>Pseudomonadota</taxon>
        <taxon>Gammaproteobacteria</taxon>
        <taxon>Thiohalospirales</taxon>
        <taxon>Thiohalospiraceae</taxon>
        <taxon>Thiohalospira</taxon>
    </lineage>
</organism>
<evidence type="ECO:0000256" key="6">
    <source>
        <dbReference type="SAM" id="Coils"/>
    </source>
</evidence>
<protein>
    <submittedName>
        <fullName evidence="10">SH3 domain protein</fullName>
    </submittedName>
</protein>
<dbReference type="Gene3D" id="2.30.30.40">
    <property type="entry name" value="SH3 Domains"/>
    <property type="match status" value="1"/>
</dbReference>
<dbReference type="EMBL" id="FOMJ01000006">
    <property type="protein sequence ID" value="SFD57493.1"/>
    <property type="molecule type" value="Genomic_DNA"/>
</dbReference>
<keyword evidence="4 7" id="KW-1133">Transmembrane helix</keyword>
<name>A0A1I1TM02_9GAMM</name>
<evidence type="ECO:0000256" key="4">
    <source>
        <dbReference type="ARBA" id="ARBA00022989"/>
    </source>
</evidence>
<dbReference type="RefSeq" id="WP_093428516.1">
    <property type="nucleotide sequence ID" value="NZ_FOMJ01000006.1"/>
</dbReference>
<dbReference type="GO" id="GO:0016020">
    <property type="term" value="C:membrane"/>
    <property type="evidence" value="ECO:0007669"/>
    <property type="project" value="UniProtKB-SubCell"/>
</dbReference>
<evidence type="ECO:0000256" key="5">
    <source>
        <dbReference type="ARBA" id="ARBA00023136"/>
    </source>
</evidence>
<keyword evidence="2 7" id="KW-0812">Transmembrane</keyword>
<keyword evidence="6" id="KW-0175">Coiled coil</keyword>
<evidence type="ECO:0000256" key="8">
    <source>
        <dbReference type="SAM" id="SignalP"/>
    </source>
</evidence>
<keyword evidence="11" id="KW-1185">Reference proteome</keyword>
<dbReference type="InterPro" id="IPR003646">
    <property type="entry name" value="SH3-like_bac-type"/>
</dbReference>
<comment type="subcellular location">
    <subcellularLocation>
        <location evidence="1">Membrane</location>
        <topology evidence="1">Single-pass membrane protein</topology>
    </subcellularLocation>
</comment>
<evidence type="ECO:0000259" key="9">
    <source>
        <dbReference type="PROSITE" id="PS51781"/>
    </source>
</evidence>
<accession>A0A1I1TM02</accession>
<evidence type="ECO:0000256" key="1">
    <source>
        <dbReference type="ARBA" id="ARBA00004167"/>
    </source>
</evidence>
<evidence type="ECO:0000256" key="2">
    <source>
        <dbReference type="ARBA" id="ARBA00022692"/>
    </source>
</evidence>
<evidence type="ECO:0000256" key="3">
    <source>
        <dbReference type="ARBA" id="ARBA00022729"/>
    </source>
</evidence>
<keyword evidence="5 7" id="KW-0472">Membrane</keyword>
<dbReference type="Pfam" id="PF08239">
    <property type="entry name" value="SH3_3"/>
    <property type="match status" value="1"/>
</dbReference>
<feature type="transmembrane region" description="Helical" evidence="7">
    <location>
        <begin position="154"/>
        <end position="176"/>
    </location>
</feature>
<sequence length="189" mass="21237">MKRLLIAVLGLLACGVAAAETVYVSDTLRLGVREEPDSSLPAESIVVSGMKLEVLERGEEYLRIRTEGGEEGWVNASYVTTELPAQLRVERLKEERDQLTAEVEDLTGRLDDARNQQAALAQELEKMNQRHEALEGEIRRLRDARAELGSQTPWWIWLAAALGLVVLGFSVGVTWYRHHVVRRLHGLMP</sequence>